<proteinExistence type="predicted"/>
<organism evidence="3 4">
    <name type="scientific">Exobacillus caeni</name>
    <dbReference type="NCBI Taxonomy" id="2574798"/>
    <lineage>
        <taxon>Bacteria</taxon>
        <taxon>Bacillati</taxon>
        <taxon>Bacillota</taxon>
        <taxon>Bacilli</taxon>
        <taxon>Bacillales</taxon>
        <taxon>Guptibacillaceae</taxon>
        <taxon>Exobacillus</taxon>
    </lineage>
</organism>
<dbReference type="Proteomes" id="UP000308230">
    <property type="component" value="Unassembled WGS sequence"/>
</dbReference>
<accession>A0A5R9FDE7</accession>
<dbReference type="GO" id="GO:0030435">
    <property type="term" value="P:sporulation resulting in formation of a cellular spore"/>
    <property type="evidence" value="ECO:0007669"/>
    <property type="project" value="InterPro"/>
</dbReference>
<dbReference type="PROSITE" id="PS51257">
    <property type="entry name" value="PROKAR_LIPOPROTEIN"/>
    <property type="match status" value="1"/>
</dbReference>
<name>A0A5R9FDE7_9BACL</name>
<dbReference type="AlphaFoldDB" id="A0A5R9FDE7"/>
<protein>
    <submittedName>
        <fullName evidence="3">YhcN/YlaJ family sporulation lipoprotein</fullName>
    </submittedName>
</protein>
<evidence type="ECO:0000313" key="4">
    <source>
        <dbReference type="Proteomes" id="UP000308230"/>
    </source>
</evidence>
<dbReference type="Pfam" id="PF09580">
    <property type="entry name" value="Spore_YhcN_YlaJ"/>
    <property type="match status" value="1"/>
</dbReference>
<keyword evidence="2" id="KW-0732">Signal</keyword>
<evidence type="ECO:0000256" key="1">
    <source>
        <dbReference type="SAM" id="MobiDB-lite"/>
    </source>
</evidence>
<reference evidence="3 4" key="1">
    <citation type="submission" date="2019-04" db="EMBL/GenBank/DDBJ databases">
        <title>Bacillus caeni sp. nov., a bacterium isolated from mangrove sediment.</title>
        <authorList>
            <person name="Huang H."/>
            <person name="Mo K."/>
            <person name="Hu Y."/>
        </authorList>
    </citation>
    <scope>NUCLEOTIDE SEQUENCE [LARGE SCALE GENOMIC DNA]</scope>
    <source>
        <strain evidence="3 4">HB172195</strain>
    </source>
</reference>
<evidence type="ECO:0000256" key="2">
    <source>
        <dbReference type="SAM" id="SignalP"/>
    </source>
</evidence>
<keyword evidence="3" id="KW-0449">Lipoprotein</keyword>
<gene>
    <name evidence="3" type="ORF">FCL54_07570</name>
</gene>
<sequence>MKRILILFSCICFITACANNNAADEKQTNKVQNVKQSVESPKEKRMSSNEIAKHLTNLARQVPDVNDATAVVAGKYAIVGIDVNKKLDRSRVGTIKYSVAEALKNDPYGATAIVTADADTVQRLREMGKEIRQGRPVGGIVEELAAIIGRIMPEVPNEIMDTKPEPTESNNKQLNKKEEREMKQQQEKQDLQR</sequence>
<dbReference type="InterPro" id="IPR019076">
    <property type="entry name" value="Spore_lipoprot_YhcN/YlaJ-like"/>
</dbReference>
<feature type="signal peptide" evidence="2">
    <location>
        <begin position="1"/>
        <end position="18"/>
    </location>
</feature>
<dbReference type="RefSeq" id="WP_138124985.1">
    <property type="nucleotide sequence ID" value="NZ_SWLG01000005.1"/>
</dbReference>
<dbReference type="EMBL" id="SWLG01000005">
    <property type="protein sequence ID" value="TLS37675.1"/>
    <property type="molecule type" value="Genomic_DNA"/>
</dbReference>
<dbReference type="NCBIfam" id="TIGR02898">
    <property type="entry name" value="spore_YhcN_YlaJ"/>
    <property type="match status" value="1"/>
</dbReference>
<feature type="region of interest" description="Disordered" evidence="1">
    <location>
        <begin position="156"/>
        <end position="193"/>
    </location>
</feature>
<dbReference type="InterPro" id="IPR014247">
    <property type="entry name" value="Spore_lipoprot_YhcN/YlaJ"/>
</dbReference>
<evidence type="ECO:0000313" key="3">
    <source>
        <dbReference type="EMBL" id="TLS37675.1"/>
    </source>
</evidence>
<feature type="compositionally biased region" description="Basic and acidic residues" evidence="1">
    <location>
        <begin position="175"/>
        <end position="193"/>
    </location>
</feature>
<comment type="caution">
    <text evidence="3">The sequence shown here is derived from an EMBL/GenBank/DDBJ whole genome shotgun (WGS) entry which is preliminary data.</text>
</comment>
<feature type="chain" id="PRO_5039261989" evidence="2">
    <location>
        <begin position="19"/>
        <end position="193"/>
    </location>
</feature>
<dbReference type="OrthoDB" id="2381329at2"/>
<keyword evidence="4" id="KW-1185">Reference proteome</keyword>